<evidence type="ECO:0000313" key="8">
    <source>
        <dbReference type="Proteomes" id="UP001151287"/>
    </source>
</evidence>
<dbReference type="Proteomes" id="UP001151287">
    <property type="component" value="Unassembled WGS sequence"/>
</dbReference>
<protein>
    <recommendedName>
        <fullName evidence="6">Late embryogenesis abundant protein LEA-2 subgroup domain-containing protein</fullName>
    </recommendedName>
</protein>
<organism evidence="7 8">
    <name type="scientific">Rhynchospora breviuscula</name>
    <dbReference type="NCBI Taxonomy" id="2022672"/>
    <lineage>
        <taxon>Eukaryota</taxon>
        <taxon>Viridiplantae</taxon>
        <taxon>Streptophyta</taxon>
        <taxon>Embryophyta</taxon>
        <taxon>Tracheophyta</taxon>
        <taxon>Spermatophyta</taxon>
        <taxon>Magnoliopsida</taxon>
        <taxon>Liliopsida</taxon>
        <taxon>Poales</taxon>
        <taxon>Cyperaceae</taxon>
        <taxon>Cyperoideae</taxon>
        <taxon>Rhynchosporeae</taxon>
        <taxon>Rhynchospora</taxon>
    </lineage>
</organism>
<accession>A0A9Q0CBJ4</accession>
<feature type="transmembrane region" description="Helical" evidence="5">
    <location>
        <begin position="17"/>
        <end position="41"/>
    </location>
</feature>
<dbReference type="GO" id="GO:0098542">
    <property type="term" value="P:defense response to other organism"/>
    <property type="evidence" value="ECO:0007669"/>
    <property type="project" value="InterPro"/>
</dbReference>
<evidence type="ECO:0000256" key="5">
    <source>
        <dbReference type="SAM" id="Phobius"/>
    </source>
</evidence>
<name>A0A9Q0CBJ4_9POAL</name>
<keyword evidence="3 5" id="KW-1133">Transmembrane helix</keyword>
<dbReference type="PANTHER" id="PTHR31234:SF65">
    <property type="entry name" value="LATE EMBRYOGENESIS ABUNDANT PROTEIN, LEA_2 SUBGROUP"/>
    <property type="match status" value="1"/>
</dbReference>
<dbReference type="PANTHER" id="PTHR31234">
    <property type="entry name" value="LATE EMBRYOGENESIS ABUNDANT (LEA) HYDROXYPROLINE-RICH GLYCOPROTEIN FAMILY"/>
    <property type="match status" value="1"/>
</dbReference>
<sequence>MDYPSTKYRGRSSSCQVCCCVCTALVLIVIVVFIILGLTVFKIRDPTMTINSVSIKIPSGSALIPTNMVATTDTSVKNPNILALHFVKPTITAYYGDLVVGHTEASEGVCPARGTIRLKPKMNLNITTMLDDPRFADQFASGLVDLNSSAIVNGKVKVFGVLSHHVDLVFNCTVKLDITTFSMKNHTCWTRMWFWKRKN</sequence>
<evidence type="ECO:0000256" key="1">
    <source>
        <dbReference type="ARBA" id="ARBA00004167"/>
    </source>
</evidence>
<dbReference type="InterPro" id="IPR004864">
    <property type="entry name" value="LEA_2"/>
</dbReference>
<dbReference type="AlphaFoldDB" id="A0A9Q0CBJ4"/>
<dbReference type="OrthoDB" id="764273at2759"/>
<gene>
    <name evidence="7" type="ORF">LUZ63_015018</name>
</gene>
<evidence type="ECO:0000256" key="2">
    <source>
        <dbReference type="ARBA" id="ARBA00022692"/>
    </source>
</evidence>
<keyword evidence="8" id="KW-1185">Reference proteome</keyword>
<evidence type="ECO:0000256" key="3">
    <source>
        <dbReference type="ARBA" id="ARBA00022989"/>
    </source>
</evidence>
<keyword evidence="2 5" id="KW-0812">Transmembrane</keyword>
<keyword evidence="4 5" id="KW-0472">Membrane</keyword>
<comment type="caution">
    <text evidence="7">The sequence shown here is derived from an EMBL/GenBank/DDBJ whole genome shotgun (WGS) entry which is preliminary data.</text>
</comment>
<dbReference type="Pfam" id="PF03168">
    <property type="entry name" value="LEA_2"/>
    <property type="match status" value="1"/>
</dbReference>
<dbReference type="EMBL" id="JAMQYH010000004">
    <property type="protein sequence ID" value="KAJ1690863.1"/>
    <property type="molecule type" value="Genomic_DNA"/>
</dbReference>
<reference evidence="7" key="1">
    <citation type="journal article" date="2022" name="Cell">
        <title>Repeat-based holocentromeres influence genome architecture and karyotype evolution.</title>
        <authorList>
            <person name="Hofstatter P.G."/>
            <person name="Thangavel G."/>
            <person name="Lux T."/>
            <person name="Neumann P."/>
            <person name="Vondrak T."/>
            <person name="Novak P."/>
            <person name="Zhang M."/>
            <person name="Costa L."/>
            <person name="Castellani M."/>
            <person name="Scott A."/>
            <person name="Toegelov H."/>
            <person name="Fuchs J."/>
            <person name="Mata-Sucre Y."/>
            <person name="Dias Y."/>
            <person name="Vanzela A.L.L."/>
            <person name="Huettel B."/>
            <person name="Almeida C.C.S."/>
            <person name="Simkova H."/>
            <person name="Souza G."/>
            <person name="Pedrosa-Harand A."/>
            <person name="Macas J."/>
            <person name="Mayer K.F.X."/>
            <person name="Houben A."/>
            <person name="Marques A."/>
        </authorList>
    </citation>
    <scope>NUCLEOTIDE SEQUENCE</scope>
    <source>
        <strain evidence="7">RhyBre1mFocal</strain>
    </source>
</reference>
<dbReference type="InterPro" id="IPR044839">
    <property type="entry name" value="NDR1-like"/>
</dbReference>
<feature type="domain" description="Late embryogenesis abundant protein LEA-2 subgroup" evidence="6">
    <location>
        <begin position="75"/>
        <end position="172"/>
    </location>
</feature>
<comment type="subcellular location">
    <subcellularLocation>
        <location evidence="1">Membrane</location>
        <topology evidence="1">Single-pass membrane protein</topology>
    </subcellularLocation>
</comment>
<proteinExistence type="predicted"/>
<dbReference type="GO" id="GO:0016020">
    <property type="term" value="C:membrane"/>
    <property type="evidence" value="ECO:0007669"/>
    <property type="project" value="UniProtKB-SubCell"/>
</dbReference>
<evidence type="ECO:0000313" key="7">
    <source>
        <dbReference type="EMBL" id="KAJ1690863.1"/>
    </source>
</evidence>
<evidence type="ECO:0000256" key="4">
    <source>
        <dbReference type="ARBA" id="ARBA00023136"/>
    </source>
</evidence>
<evidence type="ECO:0000259" key="6">
    <source>
        <dbReference type="Pfam" id="PF03168"/>
    </source>
</evidence>